<reference evidence="1 2" key="1">
    <citation type="submission" date="2018-06" db="EMBL/GenBank/DDBJ databases">
        <authorList>
            <consortium name="Pathogen Informatics"/>
            <person name="Doyle S."/>
        </authorList>
    </citation>
    <scope>NUCLEOTIDE SEQUENCE [LARGE SCALE GENOMIC DNA]</scope>
    <source>
        <strain evidence="1 2">NCTC10742</strain>
    </source>
</reference>
<dbReference type="AlphaFoldDB" id="A0A378SNX3"/>
<dbReference type="Proteomes" id="UP000254291">
    <property type="component" value="Unassembled WGS sequence"/>
</dbReference>
<evidence type="ECO:0000313" key="2">
    <source>
        <dbReference type="Proteomes" id="UP000254291"/>
    </source>
</evidence>
<dbReference type="SUPFAM" id="SSF110296">
    <property type="entry name" value="Oligoxyloglucan reducing end-specific cellobiohydrolase"/>
    <property type="match status" value="1"/>
</dbReference>
<name>A0A378SNX3_9MYCO</name>
<dbReference type="RefSeq" id="WP_235660449.1">
    <property type="nucleotide sequence ID" value="NZ_JACKST010000153.1"/>
</dbReference>
<proteinExistence type="predicted"/>
<sequence length="98" mass="10606">MLRSVDQAKTFTPVVGTPPLILRSWPDDGPLIGVTPTGMVYASQDSGATWQVRRDLGERPQAVESAGRGLVFVATEKGIQRSTDSGTTFETFYTFDAP</sequence>
<protein>
    <submittedName>
        <fullName evidence="1">BNR/Asp-box repeat protein</fullName>
    </submittedName>
</protein>
<dbReference type="EMBL" id="UGQM01000001">
    <property type="protein sequence ID" value="STZ44413.1"/>
    <property type="molecule type" value="Genomic_DNA"/>
</dbReference>
<organism evidence="1 2">
    <name type="scientific">Mycolicibacterium gilvum</name>
    <dbReference type="NCBI Taxonomy" id="1804"/>
    <lineage>
        <taxon>Bacteria</taxon>
        <taxon>Bacillati</taxon>
        <taxon>Actinomycetota</taxon>
        <taxon>Actinomycetes</taxon>
        <taxon>Mycobacteriales</taxon>
        <taxon>Mycobacteriaceae</taxon>
        <taxon>Mycolicibacterium</taxon>
    </lineage>
</organism>
<dbReference type="Gene3D" id="2.130.10.10">
    <property type="entry name" value="YVTN repeat-like/Quinoprotein amine dehydrogenase"/>
    <property type="match status" value="1"/>
</dbReference>
<evidence type="ECO:0000313" key="1">
    <source>
        <dbReference type="EMBL" id="STZ44413.1"/>
    </source>
</evidence>
<dbReference type="InterPro" id="IPR015943">
    <property type="entry name" value="WD40/YVTN_repeat-like_dom_sf"/>
</dbReference>
<gene>
    <name evidence="1" type="ORF">NCTC10742_03647</name>
</gene>
<accession>A0A378SNX3</accession>